<evidence type="ECO:0008006" key="3">
    <source>
        <dbReference type="Google" id="ProtNLM"/>
    </source>
</evidence>
<dbReference type="AlphaFoldDB" id="A0A4P6F9N0"/>
<dbReference type="Proteomes" id="UP000291259">
    <property type="component" value="Chromosome"/>
</dbReference>
<reference evidence="1 2" key="1">
    <citation type="submission" date="2019-01" db="EMBL/GenBank/DDBJ databases">
        <title>Genome sequencing of strain FW100M-8.</title>
        <authorList>
            <person name="Heo J."/>
            <person name="Kim S.-J."/>
            <person name="Kim J.-S."/>
            <person name="Hong S.-B."/>
            <person name="Kwon S.-W."/>
        </authorList>
    </citation>
    <scope>NUCLEOTIDE SEQUENCE [LARGE SCALE GENOMIC DNA]</scope>
    <source>
        <strain evidence="1 2">FW100M-8</strain>
    </source>
</reference>
<keyword evidence="2" id="KW-1185">Reference proteome</keyword>
<evidence type="ECO:0000313" key="2">
    <source>
        <dbReference type="Proteomes" id="UP000291259"/>
    </source>
</evidence>
<dbReference type="KEGG" id="agf:ET445_05520"/>
<organism evidence="1 2">
    <name type="scientific">Agromyces protaetiae</name>
    <dbReference type="NCBI Taxonomy" id="2509455"/>
    <lineage>
        <taxon>Bacteria</taxon>
        <taxon>Bacillati</taxon>
        <taxon>Actinomycetota</taxon>
        <taxon>Actinomycetes</taxon>
        <taxon>Micrococcales</taxon>
        <taxon>Microbacteriaceae</taxon>
        <taxon>Agromyces</taxon>
    </lineage>
</organism>
<gene>
    <name evidence="1" type="ORF">ET445_05520</name>
</gene>
<dbReference type="EMBL" id="CP035491">
    <property type="protein sequence ID" value="QAY72880.1"/>
    <property type="molecule type" value="Genomic_DNA"/>
</dbReference>
<dbReference type="OrthoDB" id="5147966at2"/>
<evidence type="ECO:0000313" key="1">
    <source>
        <dbReference type="EMBL" id="QAY72880.1"/>
    </source>
</evidence>
<name>A0A4P6F9N0_9MICO</name>
<accession>A0A4P6F9N0</accession>
<protein>
    <recommendedName>
        <fullName evidence="3">ESX-1 secretion-associated protein</fullName>
    </recommendedName>
</protein>
<proteinExistence type="predicted"/>
<dbReference type="RefSeq" id="WP_129189594.1">
    <property type="nucleotide sequence ID" value="NZ_CP035491.1"/>
</dbReference>
<sequence>MSYASYEAALRDLSADAVAWDDLAEAFSAVNTILEGCGLARREMDGVGHMVGAEGNYNSALRTFSDLAAAAPATFTTIAQKLRDTKRTYENADGYAQWMLDQG</sequence>